<evidence type="ECO:0000256" key="1">
    <source>
        <dbReference type="SAM" id="SignalP"/>
    </source>
</evidence>
<sequence length="482" mass="52601">MKNFGYYFFVCVALIATSNRGFAVADSLIFQAGAATSNITPKIGGSINGNMQDGLVKNIHDETHARALVLDDGHTQLAFVVLDLCMVYREVLDKAKQRAHEFTGIPTSHMLMSATHTHSAGTACGLFQSDPDPAYLEFLVDRAADALIRAYRNRVPAKIAWGVGEEPGEVFNRRWHMKPGTPLPNPFGGQDQVKMNPGVGNPNMLKPAGPVDPEVPVISLQTLDGTPIALLANYSLHYVGGTGSGEISADYYGMFADQIGKLVGADQSPQHPPFVGMMTNGTSGDINNIPWTAKKRETFSPYVKMKSVADNLAAASFEAVKDVPYQNWVSLAAEQEEITLGVRKPTDAEVMRAEEIVAKAAGPTMKSMEEIYARETLFMKDYPSQVAILLQVFRIGDLAIAAVPAEVFVEIGLELKAKSPFKPTFTIELANGYNGYLPTPAQHKLGGYETWRARSSYLEEQASDKILQTLFRLLANHKTKTN</sequence>
<name>A0A1I3FVR6_9SPHI</name>
<protein>
    <recommendedName>
        <fullName evidence="2">Neutral/alkaline non-lysosomal ceramidase N-terminal domain-containing protein</fullName>
    </recommendedName>
</protein>
<keyword evidence="4" id="KW-1185">Reference proteome</keyword>
<dbReference type="InterPro" id="IPR031329">
    <property type="entry name" value="NEUT/ALK_ceramidase_N"/>
</dbReference>
<feature type="signal peptide" evidence="1">
    <location>
        <begin position="1"/>
        <end position="23"/>
    </location>
</feature>
<keyword evidence="1" id="KW-0732">Signal</keyword>
<dbReference type="OrthoDB" id="917785at2"/>
<reference evidence="3 4" key="1">
    <citation type="submission" date="2016-10" db="EMBL/GenBank/DDBJ databases">
        <authorList>
            <person name="de Groot N.N."/>
        </authorList>
    </citation>
    <scope>NUCLEOTIDE SEQUENCE [LARGE SCALE GENOMIC DNA]</scope>
    <source>
        <strain evidence="3 4">RK1</strain>
    </source>
</reference>
<feature type="domain" description="Neutral/alkaline non-lysosomal ceramidase N-terminal" evidence="2">
    <location>
        <begin position="57"/>
        <end position="287"/>
    </location>
</feature>
<evidence type="ECO:0000313" key="4">
    <source>
        <dbReference type="Proteomes" id="UP000198670"/>
    </source>
</evidence>
<dbReference type="STRING" id="1477437.SAMN05444682_102516"/>
<organism evidence="3 4">
    <name type="scientific">Parapedobacter indicus</name>
    <dbReference type="NCBI Taxonomy" id="1477437"/>
    <lineage>
        <taxon>Bacteria</taxon>
        <taxon>Pseudomonadati</taxon>
        <taxon>Bacteroidota</taxon>
        <taxon>Sphingobacteriia</taxon>
        <taxon>Sphingobacteriales</taxon>
        <taxon>Sphingobacteriaceae</taxon>
        <taxon>Parapedobacter</taxon>
    </lineage>
</organism>
<evidence type="ECO:0000313" key="3">
    <source>
        <dbReference type="EMBL" id="SFI15237.1"/>
    </source>
</evidence>
<accession>A0A1I3FVR6</accession>
<gene>
    <name evidence="3" type="ORF">SAMN05444682_102516</name>
</gene>
<evidence type="ECO:0000259" key="2">
    <source>
        <dbReference type="Pfam" id="PF04734"/>
    </source>
</evidence>
<feature type="chain" id="PRO_5011498660" description="Neutral/alkaline non-lysosomal ceramidase N-terminal domain-containing protein" evidence="1">
    <location>
        <begin position="24"/>
        <end position="482"/>
    </location>
</feature>
<proteinExistence type="predicted"/>
<dbReference type="EMBL" id="FOQO01000002">
    <property type="protein sequence ID" value="SFI15237.1"/>
    <property type="molecule type" value="Genomic_DNA"/>
</dbReference>
<dbReference type="Pfam" id="PF04734">
    <property type="entry name" value="Ceramidase_alk"/>
    <property type="match status" value="1"/>
</dbReference>
<dbReference type="Proteomes" id="UP000198670">
    <property type="component" value="Unassembled WGS sequence"/>
</dbReference>
<dbReference type="AlphaFoldDB" id="A0A1I3FVR6"/>
<dbReference type="RefSeq" id="WP_090625609.1">
    <property type="nucleotide sequence ID" value="NZ_FOQO01000002.1"/>
</dbReference>